<dbReference type="InterPro" id="IPR021791">
    <property type="entry name" value="Phage_TAC_11"/>
</dbReference>
<organism evidence="1 2">
    <name type="scientific">Kordiimonas pumila</name>
    <dbReference type="NCBI Taxonomy" id="2161677"/>
    <lineage>
        <taxon>Bacteria</taxon>
        <taxon>Pseudomonadati</taxon>
        <taxon>Pseudomonadota</taxon>
        <taxon>Alphaproteobacteria</taxon>
        <taxon>Kordiimonadales</taxon>
        <taxon>Kordiimonadaceae</taxon>
        <taxon>Kordiimonas</taxon>
    </lineage>
</organism>
<evidence type="ECO:0000313" key="2">
    <source>
        <dbReference type="Proteomes" id="UP001595444"/>
    </source>
</evidence>
<proteinExistence type="predicted"/>
<dbReference type="Pfam" id="PF11836">
    <property type="entry name" value="Phage_TAC_11"/>
    <property type="match status" value="1"/>
</dbReference>
<dbReference type="EMBL" id="JBHRSL010000004">
    <property type="protein sequence ID" value="MFC3051656.1"/>
    <property type="molecule type" value="Genomic_DNA"/>
</dbReference>
<dbReference type="RefSeq" id="WP_380082566.1">
    <property type="nucleotide sequence ID" value="NZ_JBHRSL010000004.1"/>
</dbReference>
<sequence>MARKICGEASLQVGARTMRLRLTIGTMMDLEDYFGMGLVPFLATRFPEFRLKDMAVLYLAMTSGDFTDELAQKAAAETLVKAGLAEAATAISSCLEATLNPQMGAPGKP</sequence>
<reference evidence="2" key="1">
    <citation type="journal article" date="2019" name="Int. J. Syst. Evol. Microbiol.">
        <title>The Global Catalogue of Microorganisms (GCM) 10K type strain sequencing project: providing services to taxonomists for standard genome sequencing and annotation.</title>
        <authorList>
            <consortium name="The Broad Institute Genomics Platform"/>
            <consortium name="The Broad Institute Genome Sequencing Center for Infectious Disease"/>
            <person name="Wu L."/>
            <person name="Ma J."/>
        </authorList>
    </citation>
    <scope>NUCLEOTIDE SEQUENCE [LARGE SCALE GENOMIC DNA]</scope>
    <source>
        <strain evidence="2">KCTC 62164</strain>
    </source>
</reference>
<keyword evidence="2" id="KW-1185">Reference proteome</keyword>
<protein>
    <submittedName>
        <fullName evidence="1">GTA-gp10 family protein</fullName>
    </submittedName>
</protein>
<dbReference type="Proteomes" id="UP001595444">
    <property type="component" value="Unassembled WGS sequence"/>
</dbReference>
<gene>
    <name evidence="1" type="ORF">ACFOKA_07060</name>
</gene>
<name>A0ABV7D4A4_9PROT</name>
<accession>A0ABV7D4A4</accession>
<evidence type="ECO:0000313" key="1">
    <source>
        <dbReference type="EMBL" id="MFC3051656.1"/>
    </source>
</evidence>
<comment type="caution">
    <text evidence="1">The sequence shown here is derived from an EMBL/GenBank/DDBJ whole genome shotgun (WGS) entry which is preliminary data.</text>
</comment>